<evidence type="ECO:0000259" key="6">
    <source>
        <dbReference type="Pfam" id="PF03632"/>
    </source>
</evidence>
<comment type="caution">
    <text evidence="9">The sequence shown here is derived from an EMBL/GenBank/DDBJ whole genome shotgun (WGS) entry which is preliminary data.</text>
</comment>
<dbReference type="GO" id="GO:0004553">
    <property type="term" value="F:hydrolase activity, hydrolyzing O-glycosyl compounds"/>
    <property type="evidence" value="ECO:0007669"/>
    <property type="project" value="TreeGrafter"/>
</dbReference>
<dbReference type="Gene3D" id="2.70.98.40">
    <property type="entry name" value="Glycoside hydrolase, family 65, N-terminal domain"/>
    <property type="match status" value="1"/>
</dbReference>
<dbReference type="InterPro" id="IPR008928">
    <property type="entry name" value="6-hairpin_glycosidase_sf"/>
</dbReference>
<dbReference type="PIRSF" id="PIRSF036289">
    <property type="entry name" value="Glycosyl_hydrolase_malt_phosph"/>
    <property type="match status" value="1"/>
</dbReference>
<sequence length="750" mass="88701">MNWEIHDKKYNLKNVQKYETLFTLANGYRGIRGYNELSSFDNRGNFVAGIFDKSNAQVKEIVNLPDPLEFKIYSEDEIITLDSTEILKYDRYLNMKEATLNLETELKTPKGKIINIKSKRFVSRFDEHLMMIKYEITPINFDGKLTIQNTINSNITNSKFDPINKSKHYKTDEIKDLENGLYLQVKTNDSKSIISQWTGLYSENIKNRKFYDLETLVEEVYEIYVKKSRTYKIQKNCLIHTSRNSKTPKKNILNDIKLYKNSSFEEEFKKHIKEMQKIWKKIDITIDGDDKAQTGLRFNLFHLISCAYQKDPTVSIGAKGLHGEGYKGHIFWDTEIFMLPFFTYTYPEIARSLLLYRFNTLKGAKENAKNNGYNGAQFPWESADIGLEETPKWGIDYLGNPVRIWTGDEEFHISSDIALAYWQYFKATNDKEFMENYGYEIFIETTKFWESRLTHNEDKDYYEIKKVIGPDEFHEHVDNNFYTNYLAKWNIKKCCEIIEKYKIESPKKYEDLIKKTNISEKNINNWKNIYKKIFLSSKNDIIEQFEGYFNLKDYKIKKYDENEMPLWPENIELDKLNQTQLIKQPDVIMLLLILGEEFEEEIKRKNYEYYEKRTMHKSSLSPSMYSIMGLKIGDTHNAYNYFIKTIMTDIQDNQKNTALGLHAASTGGSWQSIVYGFGGFSIDKNNIPNFNPWIPKKWKSLNYKINWQNNVLNINITENTIIINSEREIEIKIKNKSHKLKKGTNKFYLN</sequence>
<gene>
    <name evidence="9" type="ORF">C7380_11915</name>
</gene>
<evidence type="ECO:0000256" key="1">
    <source>
        <dbReference type="ARBA" id="ARBA00006768"/>
    </source>
</evidence>
<dbReference type="PANTHER" id="PTHR11051">
    <property type="entry name" value="GLYCOSYL HYDROLASE-RELATED"/>
    <property type="match status" value="1"/>
</dbReference>
<dbReference type="SUPFAM" id="SSF48208">
    <property type="entry name" value="Six-hairpin glycosidases"/>
    <property type="match status" value="1"/>
</dbReference>
<organism evidence="9 10">
    <name type="scientific">Oceanotoga teriensis</name>
    <dbReference type="NCBI Taxonomy" id="515440"/>
    <lineage>
        <taxon>Bacteria</taxon>
        <taxon>Thermotogati</taxon>
        <taxon>Thermotogota</taxon>
        <taxon>Thermotogae</taxon>
        <taxon>Petrotogales</taxon>
        <taxon>Petrotogaceae</taxon>
        <taxon>Oceanotoga</taxon>
    </lineage>
</organism>
<dbReference type="PANTHER" id="PTHR11051:SF8">
    <property type="entry name" value="PROTEIN-GLUCOSYLGALACTOSYLHYDROXYLYSINE GLUCOSIDASE"/>
    <property type="match status" value="1"/>
</dbReference>
<keyword evidence="3" id="KW-0808">Transferase</keyword>
<dbReference type="EMBL" id="QGGI01000019">
    <property type="protein sequence ID" value="PWJ88256.1"/>
    <property type="molecule type" value="Genomic_DNA"/>
</dbReference>
<feature type="binding site" evidence="5">
    <location>
        <begin position="332"/>
        <end position="333"/>
    </location>
    <ligand>
        <name>substrate</name>
    </ligand>
</feature>
<feature type="domain" description="Glycoside hydrolase family 65 N-terminal" evidence="8">
    <location>
        <begin position="8"/>
        <end position="243"/>
    </location>
</feature>
<comment type="similarity">
    <text evidence="1">Belongs to the glycosyl hydrolase 65 family.</text>
</comment>
<reference evidence="9 10" key="1">
    <citation type="submission" date="2018-05" db="EMBL/GenBank/DDBJ databases">
        <title>Genomic Encyclopedia of Type Strains, Phase IV (KMG-IV): sequencing the most valuable type-strain genomes for metagenomic binning, comparative biology and taxonomic classification.</title>
        <authorList>
            <person name="Goeker M."/>
        </authorList>
    </citation>
    <scope>NUCLEOTIDE SEQUENCE [LARGE SCALE GENOMIC DNA]</scope>
    <source>
        <strain evidence="9 10">DSM 24906</strain>
    </source>
</reference>
<feature type="binding site" evidence="5">
    <location>
        <begin position="583"/>
        <end position="584"/>
    </location>
    <ligand>
        <name>substrate</name>
    </ligand>
</feature>
<feature type="domain" description="Glycoside hydrolase family 65 C-terminal" evidence="7">
    <location>
        <begin position="684"/>
        <end position="740"/>
    </location>
</feature>
<evidence type="ECO:0000259" key="7">
    <source>
        <dbReference type="Pfam" id="PF03633"/>
    </source>
</evidence>
<dbReference type="GO" id="GO:0030246">
    <property type="term" value="F:carbohydrate binding"/>
    <property type="evidence" value="ECO:0007669"/>
    <property type="project" value="InterPro"/>
</dbReference>
<dbReference type="Gene3D" id="1.50.10.10">
    <property type="match status" value="1"/>
</dbReference>
<dbReference type="SUPFAM" id="SSF74650">
    <property type="entry name" value="Galactose mutarotase-like"/>
    <property type="match status" value="1"/>
</dbReference>
<keyword evidence="2" id="KW-0328">Glycosyltransferase</keyword>
<dbReference type="AlphaFoldDB" id="A0AA45C585"/>
<evidence type="ECO:0000313" key="9">
    <source>
        <dbReference type="EMBL" id="PWJ88256.1"/>
    </source>
</evidence>
<dbReference type="RefSeq" id="WP_109605932.1">
    <property type="nucleotide sequence ID" value="NZ_QGGI01000019.1"/>
</dbReference>
<keyword evidence="10" id="KW-1185">Reference proteome</keyword>
<evidence type="ECO:0000256" key="5">
    <source>
        <dbReference type="PIRSR" id="PIRSR036289-51"/>
    </source>
</evidence>
<dbReference type="GO" id="GO:0005975">
    <property type="term" value="P:carbohydrate metabolic process"/>
    <property type="evidence" value="ECO:0007669"/>
    <property type="project" value="InterPro"/>
</dbReference>
<dbReference type="Gene3D" id="2.60.420.10">
    <property type="entry name" value="Maltose phosphorylase, domain 3"/>
    <property type="match status" value="1"/>
</dbReference>
<proteinExistence type="inferred from homology"/>
<evidence type="ECO:0000256" key="3">
    <source>
        <dbReference type="ARBA" id="ARBA00022679"/>
    </source>
</evidence>
<dbReference type="Proteomes" id="UP000245921">
    <property type="component" value="Unassembled WGS sequence"/>
</dbReference>
<accession>A0AA45C585</accession>
<evidence type="ECO:0000259" key="8">
    <source>
        <dbReference type="Pfam" id="PF03636"/>
    </source>
</evidence>
<dbReference type="InterPro" id="IPR012341">
    <property type="entry name" value="6hp_glycosidase-like_sf"/>
</dbReference>
<dbReference type="Pfam" id="PF03636">
    <property type="entry name" value="Glyco_hydro_65N"/>
    <property type="match status" value="1"/>
</dbReference>
<dbReference type="InterPro" id="IPR037018">
    <property type="entry name" value="GH65_N"/>
</dbReference>
<feature type="domain" description="Glycoside hydrolase family 65 central catalytic" evidence="6">
    <location>
        <begin position="297"/>
        <end position="671"/>
    </location>
</feature>
<dbReference type="InterPro" id="IPR011013">
    <property type="entry name" value="Gal_mutarotase_sf_dom"/>
</dbReference>
<feature type="active site" description="Proton donor" evidence="4">
    <location>
        <position position="472"/>
    </location>
</feature>
<dbReference type="InterPro" id="IPR005194">
    <property type="entry name" value="Glyco_hydro_65_C"/>
</dbReference>
<dbReference type="InterPro" id="IPR005196">
    <property type="entry name" value="Glyco_hydro_65_N"/>
</dbReference>
<dbReference type="GO" id="GO:0016757">
    <property type="term" value="F:glycosyltransferase activity"/>
    <property type="evidence" value="ECO:0007669"/>
    <property type="project" value="UniProtKB-KW"/>
</dbReference>
<evidence type="ECO:0000313" key="10">
    <source>
        <dbReference type="Proteomes" id="UP000245921"/>
    </source>
</evidence>
<dbReference type="Pfam" id="PF03633">
    <property type="entry name" value="Glyco_hydro_65C"/>
    <property type="match status" value="1"/>
</dbReference>
<dbReference type="InterPro" id="IPR017045">
    <property type="entry name" value="Malt_Pase/Glycosyl_Hdrlase"/>
</dbReference>
<evidence type="ECO:0000256" key="2">
    <source>
        <dbReference type="ARBA" id="ARBA00022676"/>
    </source>
</evidence>
<protein>
    <submittedName>
        <fullName evidence="9">Kojibiose phosphorylase</fullName>
    </submittedName>
</protein>
<dbReference type="Pfam" id="PF03632">
    <property type="entry name" value="Glyco_hydro_65m"/>
    <property type="match status" value="1"/>
</dbReference>
<name>A0AA45C585_9BACT</name>
<dbReference type="InterPro" id="IPR005195">
    <property type="entry name" value="Glyco_hydro_65_M"/>
</dbReference>
<evidence type="ECO:0000256" key="4">
    <source>
        <dbReference type="PIRSR" id="PIRSR036289-50"/>
    </source>
</evidence>